<accession>X1F1N3</accession>
<reference evidence="1" key="1">
    <citation type="journal article" date="2014" name="Front. Microbiol.">
        <title>High frequency of phylogenetically diverse reductive dehalogenase-homologous genes in deep subseafloor sedimentary metagenomes.</title>
        <authorList>
            <person name="Kawai M."/>
            <person name="Futagami T."/>
            <person name="Toyoda A."/>
            <person name="Takaki Y."/>
            <person name="Nishi S."/>
            <person name="Hori S."/>
            <person name="Arai W."/>
            <person name="Tsubouchi T."/>
            <person name="Morono Y."/>
            <person name="Uchiyama I."/>
            <person name="Ito T."/>
            <person name="Fujiyama A."/>
            <person name="Inagaki F."/>
            <person name="Takami H."/>
        </authorList>
    </citation>
    <scope>NUCLEOTIDE SEQUENCE</scope>
    <source>
        <strain evidence="1">Expedition CK06-06</strain>
    </source>
</reference>
<dbReference type="AlphaFoldDB" id="X1F1N3"/>
<gene>
    <name evidence="1" type="ORF">S03H2_05496</name>
</gene>
<dbReference type="Gene3D" id="2.70.98.10">
    <property type="match status" value="1"/>
</dbReference>
<proteinExistence type="predicted"/>
<dbReference type="Pfam" id="PF14486">
    <property type="entry name" value="DUF4432"/>
    <property type="match status" value="1"/>
</dbReference>
<comment type="caution">
    <text evidence="1">The sequence shown here is derived from an EMBL/GenBank/DDBJ whole genome shotgun (WGS) entry which is preliminary data.</text>
</comment>
<evidence type="ECO:0000313" key="1">
    <source>
        <dbReference type="EMBL" id="GAH26455.1"/>
    </source>
</evidence>
<dbReference type="GO" id="GO:0030246">
    <property type="term" value="F:carbohydrate binding"/>
    <property type="evidence" value="ECO:0007669"/>
    <property type="project" value="InterPro"/>
</dbReference>
<organism evidence="1">
    <name type="scientific">marine sediment metagenome</name>
    <dbReference type="NCBI Taxonomy" id="412755"/>
    <lineage>
        <taxon>unclassified sequences</taxon>
        <taxon>metagenomes</taxon>
        <taxon>ecological metagenomes</taxon>
    </lineage>
</organism>
<feature type="non-terminal residue" evidence="1">
    <location>
        <position position="1"/>
    </location>
</feature>
<dbReference type="EMBL" id="BARU01002300">
    <property type="protein sequence ID" value="GAH26455.1"/>
    <property type="molecule type" value="Genomic_DNA"/>
</dbReference>
<sequence length="70" mass="7863">EFVEWKMMGEGTYVVGVEPGNCTAEGREKLRKEGTLEFLKPGEKKEFELEIGVLSGKEAIDRFKAEVKAI</sequence>
<name>X1F1N3_9ZZZZ</name>
<dbReference type="InterPro" id="IPR014718">
    <property type="entry name" value="GH-type_carb-bd"/>
</dbReference>
<dbReference type="InterPro" id="IPR027839">
    <property type="entry name" value="DUF4432"/>
</dbReference>
<protein>
    <submittedName>
        <fullName evidence="1">Uncharacterized protein</fullName>
    </submittedName>
</protein>